<dbReference type="Pfam" id="PF05685">
    <property type="entry name" value="Uma2"/>
    <property type="match status" value="1"/>
</dbReference>
<proteinExistence type="predicted"/>
<feature type="domain" description="Putative restriction endonuclease" evidence="1">
    <location>
        <begin position="19"/>
        <end position="194"/>
    </location>
</feature>
<dbReference type="SUPFAM" id="SSF52980">
    <property type="entry name" value="Restriction endonuclease-like"/>
    <property type="match status" value="1"/>
</dbReference>
<comment type="caution">
    <text evidence="2">The sequence shown here is derived from an EMBL/GenBank/DDBJ whole genome shotgun (WGS) entry which is preliminary data.</text>
</comment>
<protein>
    <recommendedName>
        <fullName evidence="1">Putative restriction endonuclease domain-containing protein</fullName>
    </recommendedName>
</protein>
<dbReference type="InterPro" id="IPR012296">
    <property type="entry name" value="Nuclease_put_TT1808"/>
</dbReference>
<evidence type="ECO:0000313" key="2">
    <source>
        <dbReference type="EMBL" id="PZO42702.1"/>
    </source>
</evidence>
<dbReference type="PANTHER" id="PTHR35400:SF1">
    <property type="entry name" value="SLR1083 PROTEIN"/>
    <property type="match status" value="1"/>
</dbReference>
<reference evidence="2 3" key="1">
    <citation type="submission" date="2018-04" db="EMBL/GenBank/DDBJ databases">
        <authorList>
            <person name="Go L.Y."/>
            <person name="Mitchell J.A."/>
        </authorList>
    </citation>
    <scope>NUCLEOTIDE SEQUENCE [LARGE SCALE GENOMIC DNA]</scope>
    <source>
        <strain evidence="2">ULC066bin1</strain>
    </source>
</reference>
<accession>A0A2W4WDY8</accession>
<dbReference type="PANTHER" id="PTHR35400">
    <property type="entry name" value="SLR1083 PROTEIN"/>
    <property type="match status" value="1"/>
</dbReference>
<dbReference type="EMBL" id="QBML01000006">
    <property type="protein sequence ID" value="PZO42702.1"/>
    <property type="molecule type" value="Genomic_DNA"/>
</dbReference>
<organism evidence="2 3">
    <name type="scientific">Pseudanabaena frigida</name>
    <dbReference type="NCBI Taxonomy" id="945775"/>
    <lineage>
        <taxon>Bacteria</taxon>
        <taxon>Bacillati</taxon>
        <taxon>Cyanobacteriota</taxon>
        <taxon>Cyanophyceae</taxon>
        <taxon>Pseudanabaenales</taxon>
        <taxon>Pseudanabaenaceae</taxon>
        <taxon>Pseudanabaena</taxon>
    </lineage>
</organism>
<gene>
    <name evidence="2" type="ORF">DCF19_06610</name>
</gene>
<dbReference type="AlphaFoldDB" id="A0A2W4WDY8"/>
<evidence type="ECO:0000259" key="1">
    <source>
        <dbReference type="Pfam" id="PF05685"/>
    </source>
</evidence>
<dbReference type="Proteomes" id="UP000249467">
    <property type="component" value="Unassembled WGS sequence"/>
</dbReference>
<dbReference type="InterPro" id="IPR008538">
    <property type="entry name" value="Uma2"/>
</dbReference>
<dbReference type="InterPro" id="IPR011335">
    <property type="entry name" value="Restrct_endonuc-II-like"/>
</dbReference>
<dbReference type="CDD" id="cd06260">
    <property type="entry name" value="DUF820-like"/>
    <property type="match status" value="1"/>
</dbReference>
<reference evidence="2 3" key="2">
    <citation type="submission" date="2018-06" db="EMBL/GenBank/DDBJ databases">
        <title>Metagenomic assembly of (sub)arctic Cyanobacteria and their associated microbiome from non-axenic cultures.</title>
        <authorList>
            <person name="Baurain D."/>
        </authorList>
    </citation>
    <scope>NUCLEOTIDE SEQUENCE [LARGE SCALE GENOMIC DNA]</scope>
    <source>
        <strain evidence="2">ULC066bin1</strain>
    </source>
</reference>
<dbReference type="Gene3D" id="3.90.1570.10">
    <property type="entry name" value="tt1808, chain A"/>
    <property type="match status" value="1"/>
</dbReference>
<evidence type="ECO:0000313" key="3">
    <source>
        <dbReference type="Proteomes" id="UP000249467"/>
    </source>
</evidence>
<name>A0A2W4WDY8_9CYAN</name>
<sequence length="214" mass="24166">MVNTTTAPIVSDRWVKATWDEFIALADDPKLEKGRFYYDNHKMRIEMSPVGPIHAHENAIVSKVIGLFAALKNICIHKYINCSFRKKGESECQPDIAFYLGDDLKLPPRNNAPVDLNKFDLPTLTVEISSTTLQDDLGYKRLLYERLGIKEYWVVNAQTSEVFAFTIADGRSGIVVRSQVLEGLEIATVQEALKRSQTEDDGAIARWLLQTFNG</sequence>